<evidence type="ECO:0000259" key="3">
    <source>
        <dbReference type="PROSITE" id="PS51782"/>
    </source>
</evidence>
<sequence length="458" mass="46968">MVDKGAPKKADGKFAVGAVAAAAVAGGVVLWMMQAPQDAETGSGNDTSTATMSQPAVPSDGDTTQNNTQAAASEPDAAADAGQGAETAAVDTPSGDATGAGVPGPRFDHVRVDKDGRAVISGTAPGGFEVSVEVDGANVQTLKTDRFGQFAALLSLPISDAAQVVNLVARNAEGVELRSEDSVILAPRMETGPEIVAALGTGTAMTNEATLSQRGSMTGETGLAALDLSGAPASGDGEVAASPAVAGVDETAQDTPYGEAMAPTVLLASRTGVELLQPANDIPERLRDRVVIDVISYSDDGSVSLEGRAAASGDRQDGVQAYLNNRPVQSAEVKPDGRWHMGLAQVTPGVYTLRIDQVAPGGKVVARFETPFKREDPAELARLVPQLGATGAVGASVITVQPGYTLWGIANDRYGNGLDYVQIFDANKSQIRDPDLIYPGQIFELPDMEDAPAEAASE</sequence>
<dbReference type="PANTHER" id="PTHR34700">
    <property type="entry name" value="POTASSIUM BINDING PROTEIN KBP"/>
    <property type="match status" value="1"/>
</dbReference>
<evidence type="ECO:0000256" key="1">
    <source>
        <dbReference type="SAM" id="MobiDB-lite"/>
    </source>
</evidence>
<dbReference type="Gene3D" id="3.10.350.10">
    <property type="entry name" value="LysM domain"/>
    <property type="match status" value="1"/>
</dbReference>
<name>A0ABW3INP9_9RHOB</name>
<protein>
    <submittedName>
        <fullName evidence="4">LysM peptidoglycan-binding domain-containing protein</fullName>
    </submittedName>
</protein>
<dbReference type="RefSeq" id="WP_386073549.1">
    <property type="nucleotide sequence ID" value="NZ_JBHTJT010000007.1"/>
</dbReference>
<feature type="region of interest" description="Disordered" evidence="1">
    <location>
        <begin position="38"/>
        <end position="110"/>
    </location>
</feature>
<dbReference type="Pfam" id="PF01476">
    <property type="entry name" value="LysM"/>
    <property type="match status" value="1"/>
</dbReference>
<keyword evidence="2" id="KW-0472">Membrane</keyword>
<comment type="caution">
    <text evidence="4">The sequence shown here is derived from an EMBL/GenBank/DDBJ whole genome shotgun (WGS) entry which is preliminary data.</text>
</comment>
<dbReference type="PANTHER" id="PTHR34700:SF4">
    <property type="entry name" value="PHAGE-LIKE ELEMENT PBSX PROTEIN XKDP"/>
    <property type="match status" value="1"/>
</dbReference>
<keyword evidence="2" id="KW-0812">Transmembrane</keyword>
<dbReference type="PROSITE" id="PS51782">
    <property type="entry name" value="LYSM"/>
    <property type="match status" value="1"/>
</dbReference>
<feature type="compositionally biased region" description="Low complexity" evidence="1">
    <location>
        <begin position="70"/>
        <end position="89"/>
    </location>
</feature>
<dbReference type="SMART" id="SM00257">
    <property type="entry name" value="LysM"/>
    <property type="match status" value="1"/>
</dbReference>
<reference evidence="5" key="1">
    <citation type="journal article" date="2019" name="Int. J. Syst. Evol. Microbiol.">
        <title>The Global Catalogue of Microorganisms (GCM) 10K type strain sequencing project: providing services to taxonomists for standard genome sequencing and annotation.</title>
        <authorList>
            <consortium name="The Broad Institute Genomics Platform"/>
            <consortium name="The Broad Institute Genome Sequencing Center for Infectious Disease"/>
            <person name="Wu L."/>
            <person name="Ma J."/>
        </authorList>
    </citation>
    <scope>NUCLEOTIDE SEQUENCE [LARGE SCALE GENOMIC DNA]</scope>
    <source>
        <strain evidence="5">CCUG 60524</strain>
    </source>
</reference>
<dbReference type="EMBL" id="JBHTJT010000007">
    <property type="protein sequence ID" value="MFD0979220.1"/>
    <property type="molecule type" value="Genomic_DNA"/>
</dbReference>
<proteinExistence type="predicted"/>
<dbReference type="Proteomes" id="UP001597108">
    <property type="component" value="Unassembled WGS sequence"/>
</dbReference>
<keyword evidence="5" id="KW-1185">Reference proteome</keyword>
<feature type="transmembrane region" description="Helical" evidence="2">
    <location>
        <begin position="12"/>
        <end position="33"/>
    </location>
</feature>
<evidence type="ECO:0000313" key="5">
    <source>
        <dbReference type="Proteomes" id="UP001597108"/>
    </source>
</evidence>
<keyword evidence="2" id="KW-1133">Transmembrane helix</keyword>
<feature type="domain" description="LysM" evidence="3">
    <location>
        <begin position="396"/>
        <end position="445"/>
    </location>
</feature>
<feature type="compositionally biased region" description="Polar residues" evidence="1">
    <location>
        <begin position="40"/>
        <end position="69"/>
    </location>
</feature>
<dbReference type="CDD" id="cd00118">
    <property type="entry name" value="LysM"/>
    <property type="match status" value="1"/>
</dbReference>
<evidence type="ECO:0000313" key="4">
    <source>
        <dbReference type="EMBL" id="MFD0979220.1"/>
    </source>
</evidence>
<dbReference type="InterPro" id="IPR018392">
    <property type="entry name" value="LysM"/>
</dbReference>
<accession>A0ABW3INP9</accession>
<dbReference type="InterPro" id="IPR052196">
    <property type="entry name" value="Bact_Kbp"/>
</dbReference>
<organism evidence="4 5">
    <name type="scientific">Tropicimonas aquimaris</name>
    <dbReference type="NCBI Taxonomy" id="914152"/>
    <lineage>
        <taxon>Bacteria</taxon>
        <taxon>Pseudomonadati</taxon>
        <taxon>Pseudomonadota</taxon>
        <taxon>Alphaproteobacteria</taxon>
        <taxon>Rhodobacterales</taxon>
        <taxon>Roseobacteraceae</taxon>
        <taxon>Tropicimonas</taxon>
    </lineage>
</organism>
<dbReference type="InterPro" id="IPR036779">
    <property type="entry name" value="LysM_dom_sf"/>
</dbReference>
<evidence type="ECO:0000256" key="2">
    <source>
        <dbReference type="SAM" id="Phobius"/>
    </source>
</evidence>
<gene>
    <name evidence="4" type="ORF">ACFQ2S_06085</name>
</gene>